<dbReference type="AlphaFoldDB" id="A0A0B1PAD2"/>
<dbReference type="InterPro" id="IPR036875">
    <property type="entry name" value="Znf_CCHC_sf"/>
</dbReference>
<dbReference type="Pfam" id="PF00098">
    <property type="entry name" value="zf-CCHC"/>
    <property type="match status" value="1"/>
</dbReference>
<dbReference type="HOGENOM" id="CLU_618467_0_0_1"/>
<evidence type="ECO:0000259" key="3">
    <source>
        <dbReference type="PROSITE" id="PS50158"/>
    </source>
</evidence>
<feature type="domain" description="CCHC-type" evidence="3">
    <location>
        <begin position="364"/>
        <end position="379"/>
    </location>
</feature>
<dbReference type="EMBL" id="JNVN01000483">
    <property type="protein sequence ID" value="KHJ35203.1"/>
    <property type="molecule type" value="Genomic_DNA"/>
</dbReference>
<evidence type="ECO:0000256" key="1">
    <source>
        <dbReference type="PROSITE-ProRule" id="PRU00047"/>
    </source>
</evidence>
<dbReference type="GO" id="GO:0003676">
    <property type="term" value="F:nucleic acid binding"/>
    <property type="evidence" value="ECO:0007669"/>
    <property type="project" value="InterPro"/>
</dbReference>
<evidence type="ECO:0000313" key="4">
    <source>
        <dbReference type="EMBL" id="KHJ35203.1"/>
    </source>
</evidence>
<protein>
    <recommendedName>
        <fullName evidence="3">CCHC-type domain-containing protein</fullName>
    </recommendedName>
</protein>
<feature type="compositionally biased region" description="Polar residues" evidence="2">
    <location>
        <begin position="312"/>
        <end position="323"/>
    </location>
</feature>
<dbReference type="SMART" id="SM00343">
    <property type="entry name" value="ZnF_C2HC"/>
    <property type="match status" value="1"/>
</dbReference>
<proteinExistence type="predicted"/>
<keyword evidence="5" id="KW-1185">Reference proteome</keyword>
<evidence type="ECO:0000256" key="2">
    <source>
        <dbReference type="SAM" id="MobiDB-lite"/>
    </source>
</evidence>
<accession>A0A0B1PAD2</accession>
<reference evidence="4 5" key="1">
    <citation type="journal article" date="2014" name="BMC Genomics">
        <title>Adaptive genomic structural variation in the grape powdery mildew pathogen, Erysiphe necator.</title>
        <authorList>
            <person name="Jones L."/>
            <person name="Riaz S."/>
            <person name="Morales-Cruz A."/>
            <person name="Amrine K.C."/>
            <person name="McGuire B."/>
            <person name="Gubler W.D."/>
            <person name="Walker M.A."/>
            <person name="Cantu D."/>
        </authorList>
    </citation>
    <scope>NUCLEOTIDE SEQUENCE [LARGE SCALE GENOMIC DNA]</scope>
    <source>
        <strain evidence="5">c</strain>
    </source>
</reference>
<sequence>MSDTKISSQGPVYLDYLPKFKIEKFHGNGSQDARRWLMDLKAEFRDHNLKVPASPNLWVEALFRETDEEAARWMDTTPHIRKIVDNYEVATASDAAYLEQSLKDKFPMVAVVESSKSASEVITKFAQFKSESLFDYYGRAVAFLRLINVNDRRNDDTRETLSGAEDMVLDMLIKAFVAGLEEDSLRLDSIAHGATTTGSLAKTYDIVLESRRALGEIQKQLVLHTTKQKAEAFDEISRAPQSVNSIVARFSDQVPRREEHYSRFYNPLSRNYSQTLPSNSYHEISQSQLLRASSSNSCNTSPQILANGYQGPPQQFNRGNNPRGNYKGGNHHPNETRSQRQVLLNRITSANPVVYGSKIFTTECTRCGQLGHYSRSCTNPELQKWEQDVLKQLAFPRESNSVCLSVQSIHDLEYNRSCDYFFARLLPEESHKVNLPSWPVPLG</sequence>
<comment type="caution">
    <text evidence="4">The sequence shown here is derived from an EMBL/GenBank/DDBJ whole genome shotgun (WGS) entry which is preliminary data.</text>
</comment>
<dbReference type="GO" id="GO:0008270">
    <property type="term" value="F:zinc ion binding"/>
    <property type="evidence" value="ECO:0007669"/>
    <property type="project" value="UniProtKB-KW"/>
</dbReference>
<keyword evidence="1" id="KW-0479">Metal-binding</keyword>
<dbReference type="InterPro" id="IPR001878">
    <property type="entry name" value="Znf_CCHC"/>
</dbReference>
<name>A0A0B1PAD2_UNCNE</name>
<feature type="region of interest" description="Disordered" evidence="2">
    <location>
        <begin position="292"/>
        <end position="335"/>
    </location>
</feature>
<organism evidence="4 5">
    <name type="scientific">Uncinula necator</name>
    <name type="common">Grape powdery mildew</name>
    <dbReference type="NCBI Taxonomy" id="52586"/>
    <lineage>
        <taxon>Eukaryota</taxon>
        <taxon>Fungi</taxon>
        <taxon>Dikarya</taxon>
        <taxon>Ascomycota</taxon>
        <taxon>Pezizomycotina</taxon>
        <taxon>Leotiomycetes</taxon>
        <taxon>Erysiphales</taxon>
        <taxon>Erysiphaceae</taxon>
        <taxon>Erysiphe</taxon>
    </lineage>
</organism>
<gene>
    <name evidence="4" type="ORF">EV44_g5490</name>
</gene>
<dbReference type="SUPFAM" id="SSF57756">
    <property type="entry name" value="Retrovirus zinc finger-like domains"/>
    <property type="match status" value="1"/>
</dbReference>
<dbReference type="STRING" id="52586.A0A0B1PAD2"/>
<keyword evidence="1" id="KW-0862">Zinc</keyword>
<feature type="compositionally biased region" description="Polar residues" evidence="2">
    <location>
        <begin position="292"/>
        <end position="304"/>
    </location>
</feature>
<dbReference type="PROSITE" id="PS50158">
    <property type="entry name" value="ZF_CCHC"/>
    <property type="match status" value="1"/>
</dbReference>
<evidence type="ECO:0000313" key="5">
    <source>
        <dbReference type="Proteomes" id="UP000030854"/>
    </source>
</evidence>
<dbReference type="Proteomes" id="UP000030854">
    <property type="component" value="Unassembled WGS sequence"/>
</dbReference>
<keyword evidence="1" id="KW-0863">Zinc-finger</keyword>